<dbReference type="InterPro" id="IPR032093">
    <property type="entry name" value="PhoD_N"/>
</dbReference>
<comment type="caution">
    <text evidence="3">The sequence shown here is derived from an EMBL/GenBank/DDBJ whole genome shotgun (WGS) entry which is preliminary data.</text>
</comment>
<dbReference type="Gene3D" id="3.60.21.70">
    <property type="entry name" value="PhoD-like phosphatase"/>
    <property type="match status" value="1"/>
</dbReference>
<dbReference type="InterPro" id="IPR018946">
    <property type="entry name" value="PhoD-like_MPP"/>
</dbReference>
<name>A0A0E3BNZ6_9BURK</name>
<dbReference type="SUPFAM" id="SSF56300">
    <property type="entry name" value="Metallo-dependent phosphatases"/>
    <property type="match status" value="1"/>
</dbReference>
<dbReference type="PANTHER" id="PTHR43606:SF2">
    <property type="entry name" value="ALKALINE PHOSPHATASE FAMILY PROTEIN (AFU_ORTHOLOGUE AFUA_5G03860)"/>
    <property type="match status" value="1"/>
</dbReference>
<keyword evidence="4" id="KW-1185">Reference proteome</keyword>
<dbReference type="InterPro" id="IPR038607">
    <property type="entry name" value="PhoD-like_sf"/>
</dbReference>
<dbReference type="EMBL" id="AWTP01000144">
    <property type="protein sequence ID" value="KGH06495.1"/>
    <property type="molecule type" value="Genomic_DNA"/>
</dbReference>
<organism evidence="3 4">
    <name type="scientific">Comamonas thiooxydans</name>
    <dbReference type="NCBI Taxonomy" id="363952"/>
    <lineage>
        <taxon>Bacteria</taxon>
        <taxon>Pseudomonadati</taxon>
        <taxon>Pseudomonadota</taxon>
        <taxon>Betaproteobacteria</taxon>
        <taxon>Burkholderiales</taxon>
        <taxon>Comamonadaceae</taxon>
        <taxon>Comamonas</taxon>
    </lineage>
</organism>
<dbReference type="CDD" id="cd07389">
    <property type="entry name" value="MPP_PhoD"/>
    <property type="match status" value="1"/>
</dbReference>
<dbReference type="InterPro" id="IPR052900">
    <property type="entry name" value="Phospholipid_Metab_Enz"/>
</dbReference>
<protein>
    <submittedName>
        <fullName evidence="3">Alkaline phosphatase</fullName>
    </submittedName>
</protein>
<evidence type="ECO:0000259" key="2">
    <source>
        <dbReference type="Pfam" id="PF16655"/>
    </source>
</evidence>
<dbReference type="PANTHER" id="PTHR43606">
    <property type="entry name" value="PHOSPHATASE, PUTATIVE (AFU_ORTHOLOGUE AFUA_6G08710)-RELATED"/>
    <property type="match status" value="1"/>
</dbReference>
<dbReference type="Pfam" id="PF09423">
    <property type="entry name" value="PhoD"/>
    <property type="match status" value="1"/>
</dbReference>
<evidence type="ECO:0000259" key="1">
    <source>
        <dbReference type="Pfam" id="PF09423"/>
    </source>
</evidence>
<dbReference type="Gene3D" id="2.60.40.380">
    <property type="entry name" value="Purple acid phosphatase-like, N-terminal"/>
    <property type="match status" value="1"/>
</dbReference>
<accession>A0A0E3BNZ6</accession>
<sequence length="627" mass="67422">MVAADCACTGFSRSGSAFHSHVMDACHARVFVSNESTMTDESSKPTLHNLLKDTAAEASDLNRRRFVRQMAWSAGAMSVLPLAACGGGDDSQTEAKPADPEVRFVHGLASGDPLSDRVMLWTRVTPPAGHQADIPVQWELASDAAFASIVARGESSATAARDFTVKIDAAGLKPATAYHFRFRAHGVTSAAARTRTLPTGSVAQVRLAVFSCANYPAGYFNVYADAARRSDLDATVHLGDYIYEYARGGYASTQAEAMGRLVNPAGEILSLADYRERHAQYKSDADLQALHAAAPMIAIWDDHEFANDTWSAGAENHQPGEGDFAMRKAAAMQAYHEWMPTRTASAERIYRSFDFGDLVSLHMLDTRVIGRDKQLDYADFMTSGGIDSAGFATAMANPSRQLLGQTQTQWLQQQMAASHAIWQVLGQQVLMGRMNIPAPILMETIQAGAGVSVSQYAALVAKAQTAPATLTPQEQAILAQPSIPYNLDAWDGYQAARETVLGSARQLGKKLVVLAGDTHNAWASELQDMNGKAVGVEFATSSVSSPGFEEYLPGEDPATLAAALQQLIKPLKYCDTSRRGYMLVTATADACRADWVYVNTISNRQFTASTEASMKVLASAPGLLVKA</sequence>
<evidence type="ECO:0000313" key="4">
    <source>
        <dbReference type="Proteomes" id="UP000029549"/>
    </source>
</evidence>
<feature type="domain" description="Phospholipase D N-terminal" evidence="2">
    <location>
        <begin position="106"/>
        <end position="196"/>
    </location>
</feature>
<dbReference type="InterPro" id="IPR029052">
    <property type="entry name" value="Metallo-depent_PP-like"/>
</dbReference>
<proteinExistence type="predicted"/>
<dbReference type="Proteomes" id="UP000029549">
    <property type="component" value="Unassembled WGS sequence"/>
</dbReference>
<dbReference type="AlphaFoldDB" id="A0A0E3BNZ6"/>
<feature type="domain" description="PhoD-like phosphatase metallophosphatase" evidence="1">
    <location>
        <begin position="207"/>
        <end position="595"/>
    </location>
</feature>
<dbReference type="Pfam" id="PF16655">
    <property type="entry name" value="PhoD_N"/>
    <property type="match status" value="1"/>
</dbReference>
<reference evidence="3 4" key="1">
    <citation type="submission" date="2013-09" db="EMBL/GenBank/DDBJ databases">
        <title>High correlation between genotypes and phenotypes of environmental bacteria Comamonas testosteroni strains.</title>
        <authorList>
            <person name="Liu L."/>
            <person name="Zhu W."/>
            <person name="Xia X."/>
            <person name="Xu B."/>
            <person name="Luo M."/>
            <person name="Wang G."/>
        </authorList>
    </citation>
    <scope>NUCLEOTIDE SEQUENCE [LARGE SCALE GENOMIC DNA]</scope>
    <source>
        <strain evidence="3 4">DF2</strain>
    </source>
</reference>
<gene>
    <name evidence="3" type="ORF">P608_22855</name>
</gene>
<evidence type="ECO:0000313" key="3">
    <source>
        <dbReference type="EMBL" id="KGH06495.1"/>
    </source>
</evidence>